<sequence>MVFPNFSSSYVPSYTHLEDPENSEVLREFQNPGKPLSTSSSGAPFQNSKKELRINCASDDELKKDLELIPGVGVRTFNKIVTERALNGSFRGAPDFDRRIKGVTFDRLVKLCHTAGLGVSFEDSVKATRNRPRYPRLYINPMLWKEVSVVPEEVDEQNVYESVVLSSWNTGRMSRYSDRYEDKVAHLVRFVADADADIISLQEVYENVVQDLCTRLTEKFGAAWRMCNADTVEEVNGNGLATLYRNEKVRRQSEIKSLDQFLALLPFKRVPEVVLFDMNKKCEESIALINVHLDQTDPSEEISAVASLVRKLRQVLRNHSTKTTLLVVGDFNMNSDALAFTPLRDASLVELFRPPRCSKWCWTPYRTIQSPTTIGGQWYDNIWISERSRSMVKDAWCFDFGGRKQSLMQSGYKYAAQKRASCSDHLPVVAKVQVGHIS</sequence>
<evidence type="ECO:0000313" key="4">
    <source>
        <dbReference type="Proteomes" id="UP000247409"/>
    </source>
</evidence>
<dbReference type="Proteomes" id="UP000247409">
    <property type="component" value="Unassembled WGS sequence"/>
</dbReference>
<feature type="region of interest" description="Disordered" evidence="1">
    <location>
        <begin position="21"/>
        <end position="46"/>
    </location>
</feature>
<proteinExistence type="predicted"/>
<comment type="caution">
    <text evidence="3">The sequence shown here is derived from an EMBL/GenBank/DDBJ whole genome shotgun (WGS) entry which is preliminary data.</text>
</comment>
<feature type="compositionally biased region" description="Polar residues" evidence="1">
    <location>
        <begin position="36"/>
        <end position="46"/>
    </location>
</feature>
<protein>
    <recommendedName>
        <fullName evidence="2">Endonuclease/exonuclease/phosphatase domain-containing protein</fullName>
    </recommendedName>
</protein>
<feature type="domain" description="Endonuclease/exonuclease/phosphatase" evidence="2">
    <location>
        <begin position="167"/>
        <end position="388"/>
    </location>
</feature>
<gene>
    <name evidence="3" type="ORF">BWQ96_03938</name>
</gene>
<dbReference type="AlphaFoldDB" id="A0A2V3IVX6"/>
<evidence type="ECO:0000259" key="2">
    <source>
        <dbReference type="Pfam" id="PF03372"/>
    </source>
</evidence>
<dbReference type="InterPro" id="IPR005135">
    <property type="entry name" value="Endo/exonuclease/phosphatase"/>
</dbReference>
<reference evidence="3 4" key="1">
    <citation type="journal article" date="2018" name="Mol. Biol. Evol.">
        <title>Analysis of the draft genome of the red seaweed Gracilariopsis chorda provides insights into genome size evolution in Rhodophyta.</title>
        <authorList>
            <person name="Lee J."/>
            <person name="Yang E.C."/>
            <person name="Graf L."/>
            <person name="Yang J.H."/>
            <person name="Qiu H."/>
            <person name="Zel Zion U."/>
            <person name="Chan C.X."/>
            <person name="Stephens T.G."/>
            <person name="Weber A.P.M."/>
            <person name="Boo G.H."/>
            <person name="Boo S.M."/>
            <person name="Kim K.M."/>
            <person name="Shin Y."/>
            <person name="Jung M."/>
            <person name="Lee S.J."/>
            <person name="Yim H.S."/>
            <person name="Lee J.H."/>
            <person name="Bhattacharya D."/>
            <person name="Yoon H.S."/>
        </authorList>
    </citation>
    <scope>NUCLEOTIDE SEQUENCE [LARGE SCALE GENOMIC DNA]</scope>
    <source>
        <strain evidence="3 4">SKKU-2015</strain>
        <tissue evidence="3">Whole body</tissue>
    </source>
</reference>
<evidence type="ECO:0000256" key="1">
    <source>
        <dbReference type="SAM" id="MobiDB-lite"/>
    </source>
</evidence>
<dbReference type="OrthoDB" id="6237065at2759"/>
<evidence type="ECO:0000313" key="3">
    <source>
        <dbReference type="EMBL" id="PXF46282.1"/>
    </source>
</evidence>
<name>A0A2V3IVX6_9FLOR</name>
<dbReference type="InterPro" id="IPR036691">
    <property type="entry name" value="Endo/exonu/phosph_ase_sf"/>
</dbReference>
<dbReference type="SUPFAM" id="SSF56219">
    <property type="entry name" value="DNase I-like"/>
    <property type="match status" value="1"/>
</dbReference>
<keyword evidence="4" id="KW-1185">Reference proteome</keyword>
<dbReference type="Gene3D" id="3.60.10.10">
    <property type="entry name" value="Endonuclease/exonuclease/phosphatase"/>
    <property type="match status" value="1"/>
</dbReference>
<dbReference type="EMBL" id="NBIV01000041">
    <property type="protein sequence ID" value="PXF46282.1"/>
    <property type="molecule type" value="Genomic_DNA"/>
</dbReference>
<dbReference type="STRING" id="448386.A0A2V3IVX6"/>
<dbReference type="Pfam" id="PF03372">
    <property type="entry name" value="Exo_endo_phos"/>
    <property type="match status" value="1"/>
</dbReference>
<organism evidence="3 4">
    <name type="scientific">Gracilariopsis chorda</name>
    <dbReference type="NCBI Taxonomy" id="448386"/>
    <lineage>
        <taxon>Eukaryota</taxon>
        <taxon>Rhodophyta</taxon>
        <taxon>Florideophyceae</taxon>
        <taxon>Rhodymeniophycidae</taxon>
        <taxon>Gracilariales</taxon>
        <taxon>Gracilariaceae</taxon>
        <taxon>Gracilariopsis</taxon>
    </lineage>
</organism>
<accession>A0A2V3IVX6</accession>
<dbReference type="GO" id="GO:0003824">
    <property type="term" value="F:catalytic activity"/>
    <property type="evidence" value="ECO:0007669"/>
    <property type="project" value="InterPro"/>
</dbReference>